<dbReference type="Proteomes" id="UP001303760">
    <property type="component" value="Unassembled WGS sequence"/>
</dbReference>
<keyword evidence="3" id="KW-0863">Zinc-finger</keyword>
<dbReference type="AlphaFoldDB" id="A0AAN7HA04"/>
<reference evidence="7" key="1">
    <citation type="journal article" date="2023" name="Mol. Phylogenet. Evol.">
        <title>Genome-scale phylogeny and comparative genomics of the fungal order Sordariales.</title>
        <authorList>
            <person name="Hensen N."/>
            <person name="Bonometti L."/>
            <person name="Westerberg I."/>
            <person name="Brannstrom I.O."/>
            <person name="Guillou S."/>
            <person name="Cros-Aarteil S."/>
            <person name="Calhoun S."/>
            <person name="Haridas S."/>
            <person name="Kuo A."/>
            <person name="Mondo S."/>
            <person name="Pangilinan J."/>
            <person name="Riley R."/>
            <person name="LaButti K."/>
            <person name="Andreopoulos B."/>
            <person name="Lipzen A."/>
            <person name="Chen C."/>
            <person name="Yan M."/>
            <person name="Daum C."/>
            <person name="Ng V."/>
            <person name="Clum A."/>
            <person name="Steindorff A."/>
            <person name="Ohm R.A."/>
            <person name="Martin F."/>
            <person name="Silar P."/>
            <person name="Natvig D.O."/>
            <person name="Lalanne C."/>
            <person name="Gautier V."/>
            <person name="Ament-Velasquez S.L."/>
            <person name="Kruys A."/>
            <person name="Hutchinson M.I."/>
            <person name="Powell A.J."/>
            <person name="Barry K."/>
            <person name="Miller A.N."/>
            <person name="Grigoriev I.V."/>
            <person name="Debuchy R."/>
            <person name="Gladieux P."/>
            <person name="Hiltunen Thoren M."/>
            <person name="Johannesson H."/>
        </authorList>
    </citation>
    <scope>NUCLEOTIDE SEQUENCE</scope>
    <source>
        <strain evidence="7">CBS 532.94</strain>
    </source>
</reference>
<evidence type="ECO:0000256" key="5">
    <source>
        <dbReference type="ARBA" id="ARBA00023242"/>
    </source>
</evidence>
<evidence type="ECO:0000256" key="2">
    <source>
        <dbReference type="ARBA" id="ARBA00022723"/>
    </source>
</evidence>
<accession>A0AAN7HA04</accession>
<evidence type="ECO:0000256" key="4">
    <source>
        <dbReference type="ARBA" id="ARBA00022833"/>
    </source>
</evidence>
<dbReference type="InterPro" id="IPR052035">
    <property type="entry name" value="ZnF_BED_domain_contain"/>
</dbReference>
<dbReference type="SUPFAM" id="SSF53098">
    <property type="entry name" value="Ribonuclease H-like"/>
    <property type="match status" value="1"/>
</dbReference>
<dbReference type="GO" id="GO:0005634">
    <property type="term" value="C:nucleus"/>
    <property type="evidence" value="ECO:0007669"/>
    <property type="project" value="UniProtKB-SubCell"/>
</dbReference>
<proteinExistence type="predicted"/>
<sequence>MATSDTNSTATSPTNAAVITGPVVTTENSTFSRLGHALSLVQQIEALGEDPPASIVPEQWPVVTCKKGLKYVPENWLDKRQDRRSWVWKYGFCVALVVNPTVKMKSKSFHFVCKRCSATFTAQSNSAARSHLEEQTPTTSRKRAATNHSISEMLSRNKNKKLTAVVPRTQGERFRYLLICWMATANLPFAAVENKYYRQILQLFNAPLADALLPKGGDTARSWLTSMYHDLLDSIKVKLKASPHQKHLSFDLWTSSHGLALLAVAVHYFESSGDYQTHLLTLSRITGTHAGENIAPGVLDVIKTFDLQPCLGYFQTDNIDNNDTAMTRVLLHLNPTLSPAQAIALKCKVRLIKSLAPESLAHHNASGPIGKLHFLVHHILRSPQRRDLFSDIAKGKLTEEEQQAFGAILIDKDIAKLQLRSDNETRWHSVYHMIDRIGGSNPPLEHPCPIFTGKL</sequence>
<dbReference type="PANTHER" id="PTHR46481">
    <property type="entry name" value="ZINC FINGER BED DOMAIN-CONTAINING PROTEIN 4"/>
    <property type="match status" value="1"/>
</dbReference>
<reference evidence="7" key="2">
    <citation type="submission" date="2023-05" db="EMBL/GenBank/DDBJ databases">
        <authorList>
            <consortium name="Lawrence Berkeley National Laboratory"/>
            <person name="Steindorff A."/>
            <person name="Hensen N."/>
            <person name="Bonometti L."/>
            <person name="Westerberg I."/>
            <person name="Brannstrom I.O."/>
            <person name="Guillou S."/>
            <person name="Cros-Aarteil S."/>
            <person name="Calhoun S."/>
            <person name="Haridas S."/>
            <person name="Kuo A."/>
            <person name="Mondo S."/>
            <person name="Pangilinan J."/>
            <person name="Riley R."/>
            <person name="Labutti K."/>
            <person name="Andreopoulos B."/>
            <person name="Lipzen A."/>
            <person name="Chen C."/>
            <person name="Yanf M."/>
            <person name="Daum C."/>
            <person name="Ng V."/>
            <person name="Clum A."/>
            <person name="Ohm R."/>
            <person name="Martin F."/>
            <person name="Silar P."/>
            <person name="Natvig D."/>
            <person name="Lalanne C."/>
            <person name="Gautier V."/>
            <person name="Ament-Velasquez S.L."/>
            <person name="Kruys A."/>
            <person name="Hutchinson M.I."/>
            <person name="Powell A.J."/>
            <person name="Barry K."/>
            <person name="Miller A.N."/>
            <person name="Grigoriev I.V."/>
            <person name="Debuchy R."/>
            <person name="Gladieux P."/>
            <person name="Thoren M.H."/>
            <person name="Johannesson H."/>
        </authorList>
    </citation>
    <scope>NUCLEOTIDE SEQUENCE</scope>
    <source>
        <strain evidence="7">CBS 532.94</strain>
    </source>
</reference>
<feature type="region of interest" description="Disordered" evidence="6">
    <location>
        <begin position="127"/>
        <end position="146"/>
    </location>
</feature>
<comment type="caution">
    <text evidence="7">The sequence shown here is derived from an EMBL/GenBank/DDBJ whole genome shotgun (WGS) entry which is preliminary data.</text>
</comment>
<evidence type="ECO:0000313" key="8">
    <source>
        <dbReference type="Proteomes" id="UP001303760"/>
    </source>
</evidence>
<dbReference type="InterPro" id="IPR012337">
    <property type="entry name" value="RNaseH-like_sf"/>
</dbReference>
<keyword evidence="8" id="KW-1185">Reference proteome</keyword>
<protein>
    <submittedName>
        <fullName evidence="7">Uncharacterized protein</fullName>
    </submittedName>
</protein>
<evidence type="ECO:0000256" key="6">
    <source>
        <dbReference type="SAM" id="MobiDB-lite"/>
    </source>
</evidence>
<evidence type="ECO:0000256" key="3">
    <source>
        <dbReference type="ARBA" id="ARBA00022771"/>
    </source>
</evidence>
<dbReference type="PANTHER" id="PTHR46481:SF10">
    <property type="entry name" value="ZINC FINGER BED DOMAIN-CONTAINING PROTEIN 39"/>
    <property type="match status" value="1"/>
</dbReference>
<organism evidence="7 8">
    <name type="scientific">Achaetomium macrosporum</name>
    <dbReference type="NCBI Taxonomy" id="79813"/>
    <lineage>
        <taxon>Eukaryota</taxon>
        <taxon>Fungi</taxon>
        <taxon>Dikarya</taxon>
        <taxon>Ascomycota</taxon>
        <taxon>Pezizomycotina</taxon>
        <taxon>Sordariomycetes</taxon>
        <taxon>Sordariomycetidae</taxon>
        <taxon>Sordariales</taxon>
        <taxon>Chaetomiaceae</taxon>
        <taxon>Achaetomium</taxon>
    </lineage>
</organism>
<evidence type="ECO:0000313" key="7">
    <source>
        <dbReference type="EMBL" id="KAK4233329.1"/>
    </source>
</evidence>
<dbReference type="GO" id="GO:0008270">
    <property type="term" value="F:zinc ion binding"/>
    <property type="evidence" value="ECO:0007669"/>
    <property type="project" value="UniProtKB-KW"/>
</dbReference>
<evidence type="ECO:0000256" key="1">
    <source>
        <dbReference type="ARBA" id="ARBA00004123"/>
    </source>
</evidence>
<name>A0AAN7HA04_9PEZI</name>
<dbReference type="EMBL" id="MU860586">
    <property type="protein sequence ID" value="KAK4233329.1"/>
    <property type="molecule type" value="Genomic_DNA"/>
</dbReference>
<comment type="subcellular location">
    <subcellularLocation>
        <location evidence="1">Nucleus</location>
    </subcellularLocation>
</comment>
<keyword evidence="2" id="KW-0479">Metal-binding</keyword>
<keyword evidence="4" id="KW-0862">Zinc</keyword>
<keyword evidence="5" id="KW-0539">Nucleus</keyword>
<gene>
    <name evidence="7" type="ORF">C8A03DRAFT_48094</name>
</gene>